<dbReference type="Gene3D" id="3.30.360.10">
    <property type="entry name" value="Dihydrodipicolinate Reductase, domain 2"/>
    <property type="match status" value="1"/>
</dbReference>
<name>A0A327T2C6_9SPHI</name>
<reference evidence="3 4" key="1">
    <citation type="submission" date="2018-06" db="EMBL/GenBank/DDBJ databases">
        <title>Genomic Encyclopedia of Archaeal and Bacterial Type Strains, Phase II (KMG-II): from individual species to whole genera.</title>
        <authorList>
            <person name="Goeker M."/>
        </authorList>
    </citation>
    <scope>NUCLEOTIDE SEQUENCE [LARGE SCALE GENOMIC DNA]</scope>
    <source>
        <strain evidence="3 4">DSM 14825</strain>
    </source>
</reference>
<evidence type="ECO:0000259" key="2">
    <source>
        <dbReference type="Pfam" id="PF22725"/>
    </source>
</evidence>
<comment type="caution">
    <text evidence="3">The sequence shown here is derived from an EMBL/GenBank/DDBJ whole genome shotgun (WGS) entry which is preliminary data.</text>
</comment>
<dbReference type="InterPro" id="IPR000683">
    <property type="entry name" value="Gfo/Idh/MocA-like_OxRdtase_N"/>
</dbReference>
<dbReference type="PANTHER" id="PTHR43249">
    <property type="entry name" value="UDP-N-ACETYL-2-AMINO-2-DEOXY-D-GLUCURONATE OXIDASE"/>
    <property type="match status" value="1"/>
</dbReference>
<dbReference type="PANTHER" id="PTHR43249:SF1">
    <property type="entry name" value="D-GLUCOSIDE 3-DEHYDROGENASE"/>
    <property type="match status" value="1"/>
</dbReference>
<dbReference type="GO" id="GO:0000166">
    <property type="term" value="F:nucleotide binding"/>
    <property type="evidence" value="ECO:0007669"/>
    <property type="project" value="InterPro"/>
</dbReference>
<dbReference type="AlphaFoldDB" id="A0A327T2C6"/>
<dbReference type="Proteomes" id="UP000249754">
    <property type="component" value="Unassembled WGS sequence"/>
</dbReference>
<dbReference type="SUPFAM" id="SSF55347">
    <property type="entry name" value="Glyceraldehyde-3-phosphate dehydrogenase-like, C-terminal domain"/>
    <property type="match status" value="1"/>
</dbReference>
<protein>
    <submittedName>
        <fullName evidence="3">Putative dehydrogenase</fullName>
    </submittedName>
</protein>
<dbReference type="Pfam" id="PF22725">
    <property type="entry name" value="GFO_IDH_MocA_C3"/>
    <property type="match status" value="1"/>
</dbReference>
<dbReference type="Pfam" id="PF01408">
    <property type="entry name" value="GFO_IDH_MocA"/>
    <property type="match status" value="1"/>
</dbReference>
<organism evidence="3 4">
    <name type="scientific">Pedobacter cryoconitis</name>
    <dbReference type="NCBI Taxonomy" id="188932"/>
    <lineage>
        <taxon>Bacteria</taxon>
        <taxon>Pseudomonadati</taxon>
        <taxon>Bacteroidota</taxon>
        <taxon>Sphingobacteriia</taxon>
        <taxon>Sphingobacteriales</taxon>
        <taxon>Sphingobacteriaceae</taxon>
        <taxon>Pedobacter</taxon>
    </lineage>
</organism>
<dbReference type="InterPro" id="IPR055170">
    <property type="entry name" value="GFO_IDH_MocA-like_dom"/>
</dbReference>
<dbReference type="InterPro" id="IPR052515">
    <property type="entry name" value="Gfo/Idh/MocA_Oxidoreductase"/>
</dbReference>
<feature type="domain" description="Gfo/Idh/MocA-like oxidoreductase N-terminal" evidence="1">
    <location>
        <begin position="21"/>
        <end position="132"/>
    </location>
</feature>
<gene>
    <name evidence="3" type="ORF">LY11_00652</name>
</gene>
<sequence length="345" mass="38294">MKQADFYHIYQLKLNKMQNIIKWGMIGCGDVTEVKSGPAFQKVADSSLVAVMSRNAEKAEDYAKRHQIPKWYSSTQELIDDPEINAIYIATPPLSHEELTIAALKAGKSVYVEKPMAVHAAAGKKMVEAASLYAGKLTIAHYRREQPVFKKIKALLKEQAIGTVKFIKLDYLQPSLTAKELADPKIQWRLDPAIAGGGLFHDIAPHQLDLMLYFFGPIEKAIGISGNQGGLYQADDLVTGVLKFKNNIFFNGTWCFDMPVATQKDLCTITGSKGTISFAVFGPGKIELTVNGETTFFNFDPLQHVQQPMIEATVRYFLNQSANPCIAEDGVTVMEIIDQFSNHNN</sequence>
<evidence type="ECO:0000313" key="3">
    <source>
        <dbReference type="EMBL" id="RAJ35409.1"/>
    </source>
</evidence>
<accession>A0A327T2C6</accession>
<dbReference type="EMBL" id="QLLR01000002">
    <property type="protein sequence ID" value="RAJ35409.1"/>
    <property type="molecule type" value="Genomic_DNA"/>
</dbReference>
<dbReference type="SUPFAM" id="SSF51735">
    <property type="entry name" value="NAD(P)-binding Rossmann-fold domains"/>
    <property type="match status" value="1"/>
</dbReference>
<dbReference type="Gene3D" id="3.40.50.720">
    <property type="entry name" value="NAD(P)-binding Rossmann-like Domain"/>
    <property type="match status" value="1"/>
</dbReference>
<evidence type="ECO:0000313" key="4">
    <source>
        <dbReference type="Proteomes" id="UP000249754"/>
    </source>
</evidence>
<proteinExistence type="predicted"/>
<feature type="domain" description="GFO/IDH/MocA-like oxidoreductase" evidence="2">
    <location>
        <begin position="149"/>
        <end position="276"/>
    </location>
</feature>
<evidence type="ECO:0000259" key="1">
    <source>
        <dbReference type="Pfam" id="PF01408"/>
    </source>
</evidence>
<dbReference type="InterPro" id="IPR036291">
    <property type="entry name" value="NAD(P)-bd_dom_sf"/>
</dbReference>